<dbReference type="EMBL" id="CP035704">
    <property type="protein sequence ID" value="QBB70541.1"/>
    <property type="molecule type" value="Genomic_DNA"/>
</dbReference>
<dbReference type="SUPFAM" id="SSF89069">
    <property type="entry name" value="N-terminal, cytoplasmic domain of anti-sigmaE factor RseA"/>
    <property type="match status" value="1"/>
</dbReference>
<dbReference type="OrthoDB" id="5298512at2"/>
<reference evidence="2 3" key="1">
    <citation type="submission" date="2019-01" db="EMBL/GenBank/DDBJ databases">
        <title>Pseudolysobacter antarctica gen. nov., sp. nov., isolated from Fildes Peninsula, Antarctica.</title>
        <authorList>
            <person name="Wei Z."/>
            <person name="Peng F."/>
        </authorList>
    </citation>
    <scope>NUCLEOTIDE SEQUENCE [LARGE SCALE GENOMIC DNA]</scope>
    <source>
        <strain evidence="2 3">AQ6-296</strain>
    </source>
</reference>
<dbReference type="GO" id="GO:0016989">
    <property type="term" value="F:sigma factor antagonist activity"/>
    <property type="evidence" value="ECO:0007669"/>
    <property type="project" value="InterPro"/>
</dbReference>
<dbReference type="CDD" id="cd16328">
    <property type="entry name" value="RseA_N"/>
    <property type="match status" value="1"/>
</dbReference>
<gene>
    <name evidence="2" type="ORF">ELE36_09290</name>
</gene>
<dbReference type="InterPro" id="IPR052383">
    <property type="entry name" value="Anti-sigma-E_RseA-like"/>
</dbReference>
<feature type="domain" description="Anti sigma-E protein RseA N-terminal" evidence="1">
    <location>
        <begin position="6"/>
        <end position="80"/>
    </location>
</feature>
<dbReference type="PANTHER" id="PTHR38104">
    <property type="match status" value="1"/>
</dbReference>
<dbReference type="KEGG" id="xbc:ELE36_09290"/>
<dbReference type="InterPro" id="IPR036147">
    <property type="entry name" value="Anti-sigma_E_RseA_N_sf"/>
</dbReference>
<evidence type="ECO:0000259" key="1">
    <source>
        <dbReference type="Pfam" id="PF03872"/>
    </source>
</evidence>
<sequence length="211" mass="23003">MTEQFNEQLSVLMDGELPRDSVRFLLRGIDADPALAQTWSRYQVARSCLRRQTDAFVSIDFSATVMARIDEESVVISVRANEHRWLRWAAGGAVAASVAVAALMVSRPAISPESPARNVAAADPVRAAPVLQERTPASMEQKVPAMAASMVDYSTPTASDPRLDSYLVRHYEATGQGMRSGMVPYVMLVVPQRTAQSATLPRTQETPANAQ</sequence>
<proteinExistence type="predicted"/>
<dbReference type="Pfam" id="PF03872">
    <property type="entry name" value="RseA_N"/>
    <property type="match status" value="1"/>
</dbReference>
<evidence type="ECO:0000313" key="3">
    <source>
        <dbReference type="Proteomes" id="UP000291562"/>
    </source>
</evidence>
<dbReference type="RefSeq" id="WP_129832799.1">
    <property type="nucleotide sequence ID" value="NZ_CP035704.1"/>
</dbReference>
<organism evidence="2 3">
    <name type="scientific">Pseudolysobacter antarcticus</name>
    <dbReference type="NCBI Taxonomy" id="2511995"/>
    <lineage>
        <taxon>Bacteria</taxon>
        <taxon>Pseudomonadati</taxon>
        <taxon>Pseudomonadota</taxon>
        <taxon>Gammaproteobacteria</taxon>
        <taxon>Lysobacterales</taxon>
        <taxon>Rhodanobacteraceae</taxon>
        <taxon>Pseudolysobacter</taxon>
    </lineage>
</organism>
<dbReference type="AlphaFoldDB" id="A0A411HJ75"/>
<accession>A0A411HJ75</accession>
<dbReference type="Gene3D" id="1.10.10.880">
    <property type="entry name" value="Anti sigma-E protein RseA, N-terminal domain"/>
    <property type="match status" value="1"/>
</dbReference>
<dbReference type="InterPro" id="IPR005572">
    <property type="entry name" value="Anti-sigma_E_RseA_N"/>
</dbReference>
<name>A0A411HJ75_9GAMM</name>
<dbReference type="Proteomes" id="UP000291562">
    <property type="component" value="Chromosome"/>
</dbReference>
<evidence type="ECO:0000313" key="2">
    <source>
        <dbReference type="EMBL" id="QBB70541.1"/>
    </source>
</evidence>
<dbReference type="PANTHER" id="PTHR38104:SF1">
    <property type="entry name" value="ANTI-SIGMA-E FACTOR RSEA"/>
    <property type="match status" value="1"/>
</dbReference>
<protein>
    <recommendedName>
        <fullName evidence="1">Anti sigma-E protein RseA N-terminal domain-containing protein</fullName>
    </recommendedName>
</protein>
<keyword evidence="3" id="KW-1185">Reference proteome</keyword>